<feature type="domain" description="TRAF1-6 MATH" evidence="1">
    <location>
        <begin position="31"/>
        <end position="105"/>
    </location>
</feature>
<dbReference type="Gene3D" id="2.60.210.10">
    <property type="entry name" value="Apoptosis, Tumor Necrosis Factor Receptor Associated Protein 2, Chain A"/>
    <property type="match status" value="1"/>
</dbReference>
<evidence type="ECO:0000259" key="1">
    <source>
        <dbReference type="Pfam" id="PF21355"/>
    </source>
</evidence>
<dbReference type="InterPro" id="IPR008974">
    <property type="entry name" value="TRAF-like"/>
</dbReference>
<dbReference type="EMBL" id="GFAA01001789">
    <property type="protein sequence ID" value="JAU01646.1"/>
    <property type="molecule type" value="mRNA"/>
</dbReference>
<proteinExistence type="evidence at transcript level"/>
<evidence type="ECO:0000313" key="2">
    <source>
        <dbReference type="EMBL" id="JAU01646.1"/>
    </source>
</evidence>
<keyword evidence="2" id="KW-0675">Receptor</keyword>
<dbReference type="AlphaFoldDB" id="A0A1E1XQR4"/>
<dbReference type="InterPro" id="IPR049342">
    <property type="entry name" value="TRAF1-6_MATH_dom"/>
</dbReference>
<accession>A0A1E1XQR4</accession>
<sequence>YCMSPGIVLTNACDSVRLYGKLSLRRCNMDDDDVQWPFEHEVLLSLTHPAGEAEIHLQVDPWRDFGWYRKPSESNNMSVCYSLRSVDLDELTRDGYVFEDQLRIKCKVVP</sequence>
<protein>
    <submittedName>
        <fullName evidence="2">Putative tumor necrosis factor receptor-associated factor</fullName>
    </submittedName>
</protein>
<reference evidence="2" key="1">
    <citation type="submission" date="2016-09" db="EMBL/GenBank/DDBJ databases">
        <authorList>
            <person name="Capua I."/>
            <person name="De Benedictis P."/>
            <person name="Joannis T."/>
            <person name="Lombin L.H."/>
            <person name="Cattoli G."/>
        </authorList>
    </citation>
    <scope>NUCLEOTIDE SEQUENCE</scope>
</reference>
<organism evidence="2">
    <name type="scientific">Amblyomma sculptum</name>
    <name type="common">Tick</name>
    <dbReference type="NCBI Taxonomy" id="1581419"/>
    <lineage>
        <taxon>Eukaryota</taxon>
        <taxon>Metazoa</taxon>
        <taxon>Ecdysozoa</taxon>
        <taxon>Arthropoda</taxon>
        <taxon>Chelicerata</taxon>
        <taxon>Arachnida</taxon>
        <taxon>Acari</taxon>
        <taxon>Parasitiformes</taxon>
        <taxon>Ixodida</taxon>
        <taxon>Ixodoidea</taxon>
        <taxon>Ixodidae</taxon>
        <taxon>Amblyomminae</taxon>
        <taxon>Amblyomma</taxon>
    </lineage>
</organism>
<reference evidence="2" key="2">
    <citation type="journal article" date="2017" name="Front. Cell. Infect. Microbiol.">
        <title>Analysis of the Salivary Gland Transcriptome of Unfed and Partially Fed Amblyomma sculptum Ticks and Descriptive Proteome of the Saliva.</title>
        <authorList>
            <person name="Esteves E."/>
            <person name="Maruyama S.R."/>
            <person name="Kawahara R."/>
            <person name="Fujita A."/>
            <person name="Martins L.A."/>
            <person name="Righi A.A."/>
            <person name="Costa F.B."/>
            <person name="Palmisano G."/>
            <person name="Labruna M.B."/>
            <person name="Sa-Nunes A."/>
            <person name="Ribeiro J.M.C."/>
            <person name="Fogaca A.C."/>
        </authorList>
    </citation>
    <scope>NUCLEOTIDE SEQUENCE</scope>
</reference>
<dbReference type="Pfam" id="PF21355">
    <property type="entry name" value="TRAF-mep_MATH"/>
    <property type="match status" value="1"/>
</dbReference>
<feature type="non-terminal residue" evidence="2">
    <location>
        <position position="1"/>
    </location>
</feature>
<name>A0A1E1XQR4_AMBSC</name>
<dbReference type="SUPFAM" id="SSF49599">
    <property type="entry name" value="TRAF domain-like"/>
    <property type="match status" value="1"/>
</dbReference>